<dbReference type="InterPro" id="IPR050106">
    <property type="entry name" value="HistidinolP_aminotransfase"/>
</dbReference>
<protein>
    <recommendedName>
        <fullName evidence="9">Histidinol-phosphate aminotransferase</fullName>
        <ecNumber evidence="9">2.6.1.9</ecNumber>
    </recommendedName>
    <alternativeName>
        <fullName evidence="9">Imidazole acetol-phosphate transaminase</fullName>
    </alternativeName>
</protein>
<dbReference type="InterPro" id="IPR005861">
    <property type="entry name" value="HisP_aminotrans"/>
</dbReference>
<comment type="cofactor">
    <cofactor evidence="1 9">
        <name>pyridoxal 5'-phosphate</name>
        <dbReference type="ChEBI" id="CHEBI:597326"/>
    </cofactor>
</comment>
<keyword evidence="12" id="KW-1185">Reference proteome</keyword>
<dbReference type="HAMAP" id="MF_01023">
    <property type="entry name" value="HisC_aminotrans_2"/>
    <property type="match status" value="1"/>
</dbReference>
<accession>A0A8J2BGM6</accession>
<organism evidence="11 12">
    <name type="scientific">Candidatus Methylacidithermus pantelleriae</name>
    <dbReference type="NCBI Taxonomy" id="2744239"/>
    <lineage>
        <taxon>Bacteria</taxon>
        <taxon>Pseudomonadati</taxon>
        <taxon>Verrucomicrobiota</taxon>
        <taxon>Methylacidiphilae</taxon>
        <taxon>Methylacidiphilales</taxon>
        <taxon>Methylacidiphilaceae</taxon>
        <taxon>Candidatus Methylacidithermus</taxon>
    </lineage>
</organism>
<dbReference type="InterPro" id="IPR015421">
    <property type="entry name" value="PyrdxlP-dep_Trfase_major"/>
</dbReference>
<evidence type="ECO:0000313" key="12">
    <source>
        <dbReference type="Proteomes" id="UP000663859"/>
    </source>
</evidence>
<evidence type="ECO:0000256" key="8">
    <source>
        <dbReference type="ARBA" id="ARBA00047481"/>
    </source>
</evidence>
<comment type="similarity">
    <text evidence="3 9">Belongs to the class-II pyridoxal-phosphate-dependent aminotransferase family. Histidinol-phosphate aminotransferase subfamily.</text>
</comment>
<evidence type="ECO:0000256" key="9">
    <source>
        <dbReference type="HAMAP-Rule" id="MF_01023"/>
    </source>
</evidence>
<evidence type="ECO:0000256" key="2">
    <source>
        <dbReference type="ARBA" id="ARBA00005011"/>
    </source>
</evidence>
<dbReference type="InterPro" id="IPR015424">
    <property type="entry name" value="PyrdxlP-dep_Trfase"/>
</dbReference>
<dbReference type="AlphaFoldDB" id="A0A8J2BGM6"/>
<dbReference type="GO" id="GO:0030170">
    <property type="term" value="F:pyridoxal phosphate binding"/>
    <property type="evidence" value="ECO:0007669"/>
    <property type="project" value="InterPro"/>
</dbReference>
<dbReference type="GO" id="GO:0000105">
    <property type="term" value="P:L-histidine biosynthetic process"/>
    <property type="evidence" value="ECO:0007669"/>
    <property type="project" value="UniProtKB-UniRule"/>
</dbReference>
<dbReference type="EMBL" id="CAJNOB010000003">
    <property type="protein sequence ID" value="CAF0691974.1"/>
    <property type="molecule type" value="Genomic_DNA"/>
</dbReference>
<dbReference type="Gene3D" id="3.90.1150.10">
    <property type="entry name" value="Aspartate Aminotransferase, domain 1"/>
    <property type="match status" value="1"/>
</dbReference>
<dbReference type="Gene3D" id="3.40.640.10">
    <property type="entry name" value="Type I PLP-dependent aspartate aminotransferase-like (Major domain)"/>
    <property type="match status" value="1"/>
</dbReference>
<dbReference type="PANTHER" id="PTHR43643">
    <property type="entry name" value="HISTIDINOL-PHOSPHATE AMINOTRANSFERASE 2"/>
    <property type="match status" value="1"/>
</dbReference>
<dbReference type="GO" id="GO:0004400">
    <property type="term" value="F:histidinol-phosphate transaminase activity"/>
    <property type="evidence" value="ECO:0007669"/>
    <property type="project" value="UniProtKB-UniRule"/>
</dbReference>
<sequence length="375" mass="41974">MDLKEQIQRLANPYLLELVPYEPGRPIEEVARELGLTPTQIIKLASNENPLGPSPKALAAIKSVLPQIHRYPDGSGYRLIRKLSDHLQVESRHIVLGNGSNEIIELLFHTFVRPGVHEILISRYSFLVYRLMAQLFGVRFRIVEEENFVVRPRAFLQAVGPATRLIFLANPNNPTGTRVPTAELEELVSGVPDHVIVVVDEAYYEFLEDPPPSIRWVLEGKSLVLLRTFSKAHGLAGLRIGYGIAPVPICELLQRARQPFNVNMLAQVAAEAALEDREHIQRTRDIVRTGLRDLQASLAKLGLSYVPSSANFLLIKVGQGTEVFRRLLPLGIIVRSMESYGLPEWIRVSIGLPEEMKRFVEALTGLVQNGLSPLE</sequence>
<proteinExistence type="inferred from homology"/>
<gene>
    <name evidence="9 11" type="primary">hisC</name>
    <name evidence="11" type="ORF">MPNT_110041</name>
</gene>
<comment type="pathway">
    <text evidence="2 9">Amino-acid biosynthesis; L-histidine biosynthesis; L-histidine from 5-phospho-alpha-D-ribose 1-diphosphate: step 7/9.</text>
</comment>
<dbReference type="CDD" id="cd00609">
    <property type="entry name" value="AAT_like"/>
    <property type="match status" value="1"/>
</dbReference>
<evidence type="ECO:0000256" key="6">
    <source>
        <dbReference type="ARBA" id="ARBA00022679"/>
    </source>
</evidence>
<evidence type="ECO:0000256" key="1">
    <source>
        <dbReference type="ARBA" id="ARBA00001933"/>
    </source>
</evidence>
<evidence type="ECO:0000313" key="11">
    <source>
        <dbReference type="EMBL" id="CAF0691974.1"/>
    </source>
</evidence>
<evidence type="ECO:0000256" key="3">
    <source>
        <dbReference type="ARBA" id="ARBA00007970"/>
    </source>
</evidence>
<dbReference type="InterPro" id="IPR015422">
    <property type="entry name" value="PyrdxlP-dep_Trfase_small"/>
</dbReference>
<dbReference type="PANTHER" id="PTHR43643:SF3">
    <property type="entry name" value="HISTIDINOL-PHOSPHATE AMINOTRANSFERASE"/>
    <property type="match status" value="1"/>
</dbReference>
<evidence type="ECO:0000259" key="10">
    <source>
        <dbReference type="Pfam" id="PF00155"/>
    </source>
</evidence>
<dbReference type="UniPathway" id="UPA00031">
    <property type="reaction ID" value="UER00012"/>
</dbReference>
<comment type="catalytic activity">
    <reaction evidence="8 9">
        <text>L-histidinol phosphate + 2-oxoglutarate = 3-(imidazol-4-yl)-2-oxopropyl phosphate + L-glutamate</text>
        <dbReference type="Rhea" id="RHEA:23744"/>
        <dbReference type="ChEBI" id="CHEBI:16810"/>
        <dbReference type="ChEBI" id="CHEBI:29985"/>
        <dbReference type="ChEBI" id="CHEBI:57766"/>
        <dbReference type="ChEBI" id="CHEBI:57980"/>
        <dbReference type="EC" id="2.6.1.9"/>
    </reaction>
</comment>
<dbReference type="Proteomes" id="UP000663859">
    <property type="component" value="Unassembled WGS sequence"/>
</dbReference>
<keyword evidence="5 9" id="KW-0032">Aminotransferase</keyword>
<comment type="caution">
    <text evidence="11">The sequence shown here is derived from an EMBL/GenBank/DDBJ whole genome shotgun (WGS) entry which is preliminary data.</text>
</comment>
<keyword evidence="9" id="KW-0368">Histidine biosynthesis</keyword>
<feature type="domain" description="Aminotransferase class I/classII large" evidence="10">
    <location>
        <begin position="40"/>
        <end position="363"/>
    </location>
</feature>
<dbReference type="RefSeq" id="WP_174582754.1">
    <property type="nucleotide sequence ID" value="NZ_CAJNOB010000003.1"/>
</dbReference>
<keyword evidence="6 9" id="KW-0808">Transferase</keyword>
<comment type="subunit">
    <text evidence="4 9">Homodimer.</text>
</comment>
<keyword evidence="7 9" id="KW-0663">Pyridoxal phosphate</keyword>
<feature type="modified residue" description="N6-(pyridoxal phosphate)lysine" evidence="9">
    <location>
        <position position="231"/>
    </location>
</feature>
<evidence type="ECO:0000256" key="5">
    <source>
        <dbReference type="ARBA" id="ARBA00022576"/>
    </source>
</evidence>
<reference evidence="11" key="1">
    <citation type="submission" date="2021-02" db="EMBL/GenBank/DDBJ databases">
        <authorList>
            <person name="Cremers G."/>
            <person name="Picone N."/>
        </authorList>
    </citation>
    <scope>NUCLEOTIDE SEQUENCE</scope>
    <source>
        <strain evidence="11">PQ17</strain>
    </source>
</reference>
<dbReference type="Pfam" id="PF00155">
    <property type="entry name" value="Aminotran_1_2"/>
    <property type="match status" value="1"/>
</dbReference>
<dbReference type="InterPro" id="IPR004839">
    <property type="entry name" value="Aminotransferase_I/II_large"/>
</dbReference>
<keyword evidence="9" id="KW-0028">Amino-acid biosynthesis</keyword>
<evidence type="ECO:0000256" key="4">
    <source>
        <dbReference type="ARBA" id="ARBA00011738"/>
    </source>
</evidence>
<dbReference type="EC" id="2.6.1.9" evidence="9"/>
<dbReference type="NCBIfam" id="TIGR01141">
    <property type="entry name" value="hisC"/>
    <property type="match status" value="1"/>
</dbReference>
<evidence type="ECO:0000256" key="7">
    <source>
        <dbReference type="ARBA" id="ARBA00022898"/>
    </source>
</evidence>
<name>A0A8J2BGM6_9BACT</name>
<dbReference type="SUPFAM" id="SSF53383">
    <property type="entry name" value="PLP-dependent transferases"/>
    <property type="match status" value="1"/>
</dbReference>